<proteinExistence type="predicted"/>
<evidence type="ECO:0000313" key="3">
    <source>
        <dbReference type="Proteomes" id="UP000032707"/>
    </source>
</evidence>
<comment type="caution">
    <text evidence="2">The sequence shown here is derived from an EMBL/GenBank/DDBJ whole genome shotgun (WGS) entry which is preliminary data.</text>
</comment>
<evidence type="ECO:0000313" key="2">
    <source>
        <dbReference type="EMBL" id="EFV64664.1"/>
    </source>
</evidence>
<protein>
    <submittedName>
        <fullName evidence="2">Uncharacterized protein</fullName>
    </submittedName>
</protein>
<dbReference type="Proteomes" id="UP000032707">
    <property type="component" value="Unassembled WGS sequence"/>
</dbReference>
<reference evidence="2 3" key="1">
    <citation type="journal article" date="2011" name="J. Bacteriol.">
        <title>Genome sequence of Neisseria meningitidis serogroup B strain H44/76.</title>
        <authorList>
            <person name="Piet J.R."/>
            <person name="Huis In 't Veld R.A."/>
            <person name="van Schaik B.D."/>
            <person name="van Kampen A.H."/>
            <person name="Baas F."/>
            <person name="van de Beek D."/>
            <person name="Pannekoek Y."/>
            <person name="van der Ende A."/>
        </authorList>
    </citation>
    <scope>NUCLEOTIDE SEQUENCE [LARGE SCALE GENOMIC DNA]</scope>
    <source>
        <strain evidence="2 3">H44/76</strain>
    </source>
</reference>
<dbReference type="EMBL" id="AEQZ01000010">
    <property type="protein sequence ID" value="EFV64664.1"/>
    <property type="molecule type" value="Genomic_DNA"/>
</dbReference>
<feature type="compositionally biased region" description="Basic and acidic residues" evidence="1">
    <location>
        <begin position="16"/>
        <end position="29"/>
    </location>
</feature>
<dbReference type="PATRIC" id="fig|909420.4.peg.433"/>
<dbReference type="AlphaFoldDB" id="E6MUU3"/>
<sequence>MPSEAFRRHFRHRNSKEKEPKPSFPRKIENQKKNLKSVIPAQAGIQSVRFPFFF</sequence>
<organism evidence="2 3">
    <name type="scientific">Neisseria meningitidis serogroup B / serotype 15 (strain H44/76)</name>
    <dbReference type="NCBI Taxonomy" id="909420"/>
    <lineage>
        <taxon>Bacteria</taxon>
        <taxon>Pseudomonadati</taxon>
        <taxon>Pseudomonadota</taxon>
        <taxon>Betaproteobacteria</taxon>
        <taxon>Neisseriales</taxon>
        <taxon>Neisseriaceae</taxon>
        <taxon>Neisseria</taxon>
    </lineage>
</organism>
<feature type="region of interest" description="Disordered" evidence="1">
    <location>
        <begin position="1"/>
        <end position="29"/>
    </location>
</feature>
<evidence type="ECO:0000256" key="1">
    <source>
        <dbReference type="SAM" id="MobiDB-lite"/>
    </source>
</evidence>
<accession>E6MUU3</accession>
<name>E6MUU3_NEIMH</name>
<gene>
    <name evidence="2" type="ORF">NMH_0594</name>
</gene>